<accession>A0A177E9M5</accession>
<comment type="subcellular location">
    <subcellularLocation>
        <location evidence="1">Cell membrane</location>
    </subcellularLocation>
</comment>
<evidence type="ECO:0000256" key="2">
    <source>
        <dbReference type="ARBA" id="ARBA00022475"/>
    </source>
</evidence>
<evidence type="ECO:0000256" key="5">
    <source>
        <dbReference type="ARBA" id="ARBA00023136"/>
    </source>
</evidence>
<keyword evidence="4 6" id="KW-1133">Transmembrane helix</keyword>
<dbReference type="OrthoDB" id="9805676at2"/>
<feature type="transmembrane region" description="Helical" evidence="6">
    <location>
        <begin position="6"/>
        <end position="28"/>
    </location>
</feature>
<dbReference type="GO" id="GO:0016020">
    <property type="term" value="C:membrane"/>
    <property type="evidence" value="ECO:0007669"/>
    <property type="project" value="InterPro"/>
</dbReference>
<dbReference type="GO" id="GO:0044781">
    <property type="term" value="P:bacterial-type flagellum organization"/>
    <property type="evidence" value="ECO:0007669"/>
    <property type="project" value="InterPro"/>
</dbReference>
<evidence type="ECO:0008006" key="9">
    <source>
        <dbReference type="Google" id="ProtNLM"/>
    </source>
</evidence>
<dbReference type="InterPro" id="IPR022781">
    <property type="entry name" value="Flagellar_biosynth_FliO"/>
</dbReference>
<comment type="caution">
    <text evidence="7">The sequence shown here is derived from an EMBL/GenBank/DDBJ whole genome shotgun (WGS) entry which is preliminary data.</text>
</comment>
<evidence type="ECO:0000256" key="1">
    <source>
        <dbReference type="ARBA" id="ARBA00004236"/>
    </source>
</evidence>
<keyword evidence="8" id="KW-1185">Reference proteome</keyword>
<evidence type="ECO:0000313" key="8">
    <source>
        <dbReference type="Proteomes" id="UP000076964"/>
    </source>
</evidence>
<evidence type="ECO:0000256" key="3">
    <source>
        <dbReference type="ARBA" id="ARBA00022692"/>
    </source>
</evidence>
<evidence type="ECO:0000313" key="7">
    <source>
        <dbReference type="EMBL" id="OAG28657.1"/>
    </source>
</evidence>
<organism evidence="7 8">
    <name type="scientific">Thermodesulfatator autotrophicus</name>
    <dbReference type="NCBI Taxonomy" id="1795632"/>
    <lineage>
        <taxon>Bacteria</taxon>
        <taxon>Pseudomonadati</taxon>
        <taxon>Thermodesulfobacteriota</taxon>
        <taxon>Thermodesulfobacteria</taxon>
        <taxon>Thermodesulfobacteriales</taxon>
        <taxon>Thermodesulfatatoraceae</taxon>
        <taxon>Thermodesulfatator</taxon>
    </lineage>
</organism>
<name>A0A177E9M5_9BACT</name>
<keyword evidence="3 6" id="KW-0812">Transmembrane</keyword>
<reference evidence="7 8" key="1">
    <citation type="submission" date="2016-02" db="EMBL/GenBank/DDBJ databases">
        <title>Draft genome sequence of Thermodesulfatator sp. S606.</title>
        <authorList>
            <person name="Lai Q."/>
            <person name="Cao J."/>
            <person name="Dupont S."/>
            <person name="Shao Z."/>
            <person name="Jebbar M."/>
            <person name="Alain K."/>
        </authorList>
    </citation>
    <scope>NUCLEOTIDE SEQUENCE [LARGE SCALE GENOMIC DNA]</scope>
    <source>
        <strain evidence="7 8">S606</strain>
    </source>
</reference>
<gene>
    <name evidence="7" type="ORF">TH606_00725</name>
</gene>
<dbReference type="Pfam" id="PF04347">
    <property type="entry name" value="FliO"/>
    <property type="match status" value="1"/>
</dbReference>
<dbReference type="AlphaFoldDB" id="A0A177E9M5"/>
<evidence type="ECO:0000256" key="4">
    <source>
        <dbReference type="ARBA" id="ARBA00022989"/>
    </source>
</evidence>
<sequence>MNELALYLQVLGATFVLCALLVAGLWGLKRLKFTKGEMTGEIKLLAYRPLNHKAQLALIEVFGEKMLIGLGENGPKLIRRWKKDEKSNS</sequence>
<keyword evidence="2" id="KW-1003">Cell membrane</keyword>
<dbReference type="EMBL" id="LSFI01000002">
    <property type="protein sequence ID" value="OAG28657.1"/>
    <property type="molecule type" value="Genomic_DNA"/>
</dbReference>
<proteinExistence type="predicted"/>
<evidence type="ECO:0000256" key="6">
    <source>
        <dbReference type="SAM" id="Phobius"/>
    </source>
</evidence>
<protein>
    <recommendedName>
        <fullName evidence="9">Flagellar protein</fullName>
    </recommendedName>
</protein>
<dbReference type="Proteomes" id="UP000076964">
    <property type="component" value="Unassembled WGS sequence"/>
</dbReference>
<dbReference type="STRING" id="1795632.TH606_00725"/>
<keyword evidence="5 6" id="KW-0472">Membrane</keyword>
<dbReference type="RefSeq" id="WP_068540580.1">
    <property type="nucleotide sequence ID" value="NZ_LSFI01000002.1"/>
</dbReference>